<name>A0ABR3YZ71_9PEZI</name>
<dbReference type="Proteomes" id="UP001583186">
    <property type="component" value="Unassembled WGS sequence"/>
</dbReference>
<dbReference type="PANTHER" id="PTHR43441:SF5">
    <property type="entry name" value="FAMILY ACETYLTRANSFERASE, PUTATIVE-RELATED"/>
    <property type="match status" value="1"/>
</dbReference>
<dbReference type="InterPro" id="IPR000182">
    <property type="entry name" value="GNAT_dom"/>
</dbReference>
<feature type="domain" description="N-acetyltransferase" evidence="1">
    <location>
        <begin position="44"/>
        <end position="173"/>
    </location>
</feature>
<organism evidence="2 3">
    <name type="scientific">Sporothrix stenoceras</name>
    <dbReference type="NCBI Taxonomy" id="5173"/>
    <lineage>
        <taxon>Eukaryota</taxon>
        <taxon>Fungi</taxon>
        <taxon>Dikarya</taxon>
        <taxon>Ascomycota</taxon>
        <taxon>Pezizomycotina</taxon>
        <taxon>Sordariomycetes</taxon>
        <taxon>Sordariomycetidae</taxon>
        <taxon>Ophiostomatales</taxon>
        <taxon>Ophiostomataceae</taxon>
        <taxon>Sporothrix</taxon>
    </lineage>
</organism>
<accession>A0ABR3YZ71</accession>
<protein>
    <recommendedName>
        <fullName evidence="1">N-acetyltransferase domain-containing protein</fullName>
    </recommendedName>
</protein>
<keyword evidence="3" id="KW-1185">Reference proteome</keyword>
<dbReference type="PANTHER" id="PTHR43441">
    <property type="entry name" value="RIBOSOMAL-PROTEIN-SERINE ACETYLTRANSFERASE"/>
    <property type="match status" value="1"/>
</dbReference>
<dbReference type="EMBL" id="JAWCUI010000038">
    <property type="protein sequence ID" value="KAL1893327.1"/>
    <property type="molecule type" value="Genomic_DNA"/>
</dbReference>
<dbReference type="InterPro" id="IPR016181">
    <property type="entry name" value="Acyl_CoA_acyltransferase"/>
</dbReference>
<evidence type="ECO:0000313" key="2">
    <source>
        <dbReference type="EMBL" id="KAL1893327.1"/>
    </source>
</evidence>
<dbReference type="Pfam" id="PF13302">
    <property type="entry name" value="Acetyltransf_3"/>
    <property type="match status" value="1"/>
</dbReference>
<dbReference type="Gene3D" id="3.40.630.30">
    <property type="match status" value="1"/>
</dbReference>
<dbReference type="InterPro" id="IPR051908">
    <property type="entry name" value="Ribosomal_N-acetyltransferase"/>
</dbReference>
<reference evidence="2 3" key="1">
    <citation type="journal article" date="2024" name="IMA Fungus">
        <title>IMA Genome - F19 : A genome assembly and annotation guide to empower mycologists, including annotated draft genome sequences of Ceratocystis pirilliformis, Diaporthe australafricana, Fusarium ophioides, Paecilomyces lecythidis, and Sporothrix stenoceras.</title>
        <authorList>
            <person name="Aylward J."/>
            <person name="Wilson A.M."/>
            <person name="Visagie C.M."/>
            <person name="Spraker J."/>
            <person name="Barnes I."/>
            <person name="Buitendag C."/>
            <person name="Ceriani C."/>
            <person name="Del Mar Angel L."/>
            <person name="du Plessis D."/>
            <person name="Fuchs T."/>
            <person name="Gasser K."/>
            <person name="Kramer D."/>
            <person name="Li W."/>
            <person name="Munsamy K."/>
            <person name="Piso A."/>
            <person name="Price J.L."/>
            <person name="Sonnekus B."/>
            <person name="Thomas C."/>
            <person name="van der Nest A."/>
            <person name="van Dijk A."/>
            <person name="van Heerden A."/>
            <person name="van Vuuren N."/>
            <person name="Yilmaz N."/>
            <person name="Duong T.A."/>
            <person name="van der Merwe N.A."/>
            <person name="Wingfield M.J."/>
            <person name="Wingfield B.D."/>
        </authorList>
    </citation>
    <scope>NUCLEOTIDE SEQUENCE [LARGE SCALE GENOMIC DNA]</scope>
    <source>
        <strain evidence="2 3">CMW 5346</strain>
    </source>
</reference>
<dbReference type="SUPFAM" id="SSF55729">
    <property type="entry name" value="Acyl-CoA N-acyltransferases (Nat)"/>
    <property type="match status" value="1"/>
</dbReference>
<comment type="caution">
    <text evidence="2">The sequence shown here is derived from an EMBL/GenBank/DDBJ whole genome shotgun (WGS) entry which is preliminary data.</text>
</comment>
<proteinExistence type="predicted"/>
<evidence type="ECO:0000313" key="3">
    <source>
        <dbReference type="Proteomes" id="UP001583186"/>
    </source>
</evidence>
<gene>
    <name evidence="2" type="ORF">Sste5346_006504</name>
</gene>
<evidence type="ECO:0000259" key="1">
    <source>
        <dbReference type="Pfam" id="PF13302"/>
    </source>
</evidence>
<sequence>MAVEPAANVFLYEEKSLENDVVALELFDPAKHSVPFVKLVQDHPESFQYLAFPLLDHVDDFLTKIYNPIATSDADLLWAIIDKTCPAGDSGTDNMAGVLSLNDTRKELAYTEMGAVVFPAFQRSHVTSNAIGLCLQWLLDPPSKGGLGLRRVMWQANAKNSASRRVAERMGFTLEGILRWHRTFAPNRDCQKAPGVPTAALAARNGTDPKDEAPGRHTAIFSIVWDEWDAKRAVVEAQMARRK</sequence>